<keyword evidence="8" id="KW-1185">Reference proteome</keyword>
<dbReference type="EMBL" id="AWGJ01000012">
    <property type="protein sequence ID" value="ODN73681.1"/>
    <property type="molecule type" value="Genomic_DNA"/>
</dbReference>
<gene>
    <name evidence="7" type="ORF">L202_07227</name>
</gene>
<evidence type="ECO:0000256" key="1">
    <source>
        <dbReference type="ARBA" id="ARBA00010638"/>
    </source>
</evidence>
<sequence>MASSDHNGTAQTTEILISEEKRQLHDQAEMAAFALKAQLRRNMLKTLKGIPSEEIQRQSQQVFRLLLDEPFFKRANNVGCYLSMKKGELQTDGIVDHLLRRGSSLYTPYIPAPPKHSHNPSAPSPSSPAPEEDMRMLRLYSKDDLERCPEDRWGIVDPGLERKYGEGGVREDVMSANAPGLDLILIPGVAFDQECNRLGRGKAYYDRFLEQYTSSNKPRPLLVALALLPQILPPSERVPTTEHDFTLDAVVSPEGLVWGRPESFERAMSMVRRGR</sequence>
<dbReference type="EC" id="6.3.3.2" evidence="5"/>
<dbReference type="GO" id="GO:0035999">
    <property type="term" value="P:tetrahydrofolate interconversion"/>
    <property type="evidence" value="ECO:0007669"/>
    <property type="project" value="TreeGrafter"/>
</dbReference>
<reference evidence="7 8" key="1">
    <citation type="submission" date="2016-06" db="EMBL/GenBank/DDBJ databases">
        <title>Evolution of pathogenesis and genome organization in the Tremellales.</title>
        <authorList>
            <person name="Cuomo C."/>
            <person name="Litvintseva A."/>
            <person name="Heitman J."/>
            <person name="Chen Y."/>
            <person name="Sun S."/>
            <person name="Springer D."/>
            <person name="Dromer F."/>
            <person name="Young S."/>
            <person name="Zeng Q."/>
            <person name="Chapman S."/>
            <person name="Gujja S."/>
            <person name="Saif S."/>
            <person name="Birren B."/>
        </authorList>
    </citation>
    <scope>NUCLEOTIDE SEQUENCE [LARGE SCALE GENOMIC DNA]</scope>
    <source>
        <strain evidence="7 8">CBS 6039</strain>
    </source>
</reference>
<keyword evidence="3" id="KW-0067">ATP-binding</keyword>
<organism evidence="7 8">
    <name type="scientific">Cryptococcus amylolentus CBS 6039</name>
    <dbReference type="NCBI Taxonomy" id="1295533"/>
    <lineage>
        <taxon>Eukaryota</taxon>
        <taxon>Fungi</taxon>
        <taxon>Dikarya</taxon>
        <taxon>Basidiomycota</taxon>
        <taxon>Agaricomycotina</taxon>
        <taxon>Tremellomycetes</taxon>
        <taxon>Tremellales</taxon>
        <taxon>Cryptococcaceae</taxon>
        <taxon>Cryptococcus</taxon>
    </lineage>
</organism>
<evidence type="ECO:0000256" key="5">
    <source>
        <dbReference type="ARBA" id="ARBA00038966"/>
    </source>
</evidence>
<dbReference type="Proteomes" id="UP000094065">
    <property type="component" value="Unassembled WGS sequence"/>
</dbReference>
<comment type="catalytic activity">
    <reaction evidence="4">
        <text>(6S)-5-formyl-5,6,7,8-tetrahydrofolate + ATP = (6R)-5,10-methenyltetrahydrofolate + ADP + phosphate</text>
        <dbReference type="Rhea" id="RHEA:10488"/>
        <dbReference type="ChEBI" id="CHEBI:30616"/>
        <dbReference type="ChEBI" id="CHEBI:43474"/>
        <dbReference type="ChEBI" id="CHEBI:57455"/>
        <dbReference type="ChEBI" id="CHEBI:57457"/>
        <dbReference type="ChEBI" id="CHEBI:456216"/>
        <dbReference type="EC" id="6.3.3.2"/>
    </reaction>
</comment>
<dbReference type="GO" id="GO:0030272">
    <property type="term" value="F:5-formyltetrahydrofolate cyclo-ligase activity"/>
    <property type="evidence" value="ECO:0007669"/>
    <property type="project" value="UniProtKB-EC"/>
</dbReference>
<evidence type="ECO:0000313" key="8">
    <source>
        <dbReference type="Proteomes" id="UP000094065"/>
    </source>
</evidence>
<dbReference type="InterPro" id="IPR024185">
    <property type="entry name" value="FTHF_cligase-like_sf"/>
</dbReference>
<dbReference type="SUPFAM" id="SSF100950">
    <property type="entry name" value="NagB/RpiA/CoA transferase-like"/>
    <property type="match status" value="1"/>
</dbReference>
<feature type="region of interest" description="Disordered" evidence="6">
    <location>
        <begin position="109"/>
        <end position="132"/>
    </location>
</feature>
<comment type="caution">
    <text evidence="7">The sequence shown here is derived from an EMBL/GenBank/DDBJ whole genome shotgun (WGS) entry which is preliminary data.</text>
</comment>
<keyword evidence="2" id="KW-0547">Nucleotide-binding</keyword>
<dbReference type="AlphaFoldDB" id="A0A1E3HE14"/>
<evidence type="ECO:0000256" key="3">
    <source>
        <dbReference type="ARBA" id="ARBA00022840"/>
    </source>
</evidence>
<dbReference type="GeneID" id="30158536"/>
<dbReference type="InterPro" id="IPR037171">
    <property type="entry name" value="NagB/RpiA_transferase-like"/>
</dbReference>
<dbReference type="GO" id="GO:0005524">
    <property type="term" value="F:ATP binding"/>
    <property type="evidence" value="ECO:0007669"/>
    <property type="project" value="UniProtKB-KW"/>
</dbReference>
<dbReference type="GO" id="GO:0005739">
    <property type="term" value="C:mitochondrion"/>
    <property type="evidence" value="ECO:0007669"/>
    <property type="project" value="TreeGrafter"/>
</dbReference>
<dbReference type="InterPro" id="IPR002698">
    <property type="entry name" value="FTHF_cligase"/>
</dbReference>
<accession>A0A1E3HE14</accession>
<dbReference type="RefSeq" id="XP_018989543.1">
    <property type="nucleotide sequence ID" value="XM_019141900.1"/>
</dbReference>
<evidence type="ECO:0000256" key="4">
    <source>
        <dbReference type="ARBA" id="ARBA00036539"/>
    </source>
</evidence>
<evidence type="ECO:0000256" key="2">
    <source>
        <dbReference type="ARBA" id="ARBA00022741"/>
    </source>
</evidence>
<dbReference type="PANTHER" id="PTHR23407:SF1">
    <property type="entry name" value="5-FORMYLTETRAHYDROFOLATE CYCLO-LIGASE"/>
    <property type="match status" value="1"/>
</dbReference>
<proteinExistence type="inferred from homology"/>
<dbReference type="Gene3D" id="3.40.50.10420">
    <property type="entry name" value="NagB/RpiA/CoA transferase-like"/>
    <property type="match status" value="1"/>
</dbReference>
<dbReference type="PANTHER" id="PTHR23407">
    <property type="entry name" value="ATPASE INHIBITOR/5-FORMYLTETRAHYDROFOLATE CYCLO-LIGASE"/>
    <property type="match status" value="1"/>
</dbReference>
<name>A0A1E3HE14_9TREE</name>
<dbReference type="GO" id="GO:0009396">
    <property type="term" value="P:folic acid-containing compound biosynthetic process"/>
    <property type="evidence" value="ECO:0007669"/>
    <property type="project" value="TreeGrafter"/>
</dbReference>
<dbReference type="Pfam" id="PF01812">
    <property type="entry name" value="5-FTHF_cyc-lig"/>
    <property type="match status" value="1"/>
</dbReference>
<keyword evidence="7" id="KW-0436">Ligase</keyword>
<evidence type="ECO:0000313" key="7">
    <source>
        <dbReference type="EMBL" id="ODN73681.1"/>
    </source>
</evidence>
<evidence type="ECO:0000256" key="6">
    <source>
        <dbReference type="SAM" id="MobiDB-lite"/>
    </source>
</evidence>
<dbReference type="OrthoDB" id="2015992at2759"/>
<comment type="similarity">
    <text evidence="1">Belongs to the 5-formyltetrahydrofolate cyclo-ligase family.</text>
</comment>
<dbReference type="STRING" id="1295533.A0A1E3HE14"/>
<protein>
    <recommendedName>
        <fullName evidence="5">5-formyltetrahydrofolate cyclo-ligase</fullName>
        <ecNumber evidence="5">6.3.3.2</ecNumber>
    </recommendedName>
</protein>